<feature type="chain" id="PRO_5045562635" evidence="2">
    <location>
        <begin position="23"/>
        <end position="382"/>
    </location>
</feature>
<comment type="caution">
    <text evidence="3">The sequence shown here is derived from an EMBL/GenBank/DDBJ whole genome shotgun (WGS) entry which is preliminary data.</text>
</comment>
<keyword evidence="4" id="KW-1185">Reference proteome</keyword>
<name>A0ABT1NDV7_9FIRM</name>
<gene>
    <name evidence="3" type="ORF">LJD61_07630</name>
</gene>
<reference evidence="3 4" key="1">
    <citation type="submission" date="2021-10" db="EMBL/GenBank/DDBJ databases">
        <title>Lutispora strain m25 sp. nov., a thermophilic, non-spore-forming bacterium isolated from a lab-scale methanogenic bioreactor digesting anaerobic sludge.</title>
        <authorList>
            <person name="El Houari A."/>
            <person name="Mcdonald J."/>
        </authorList>
    </citation>
    <scope>NUCLEOTIDE SEQUENCE [LARGE SCALE GENOMIC DNA]</scope>
    <source>
        <strain evidence="4">m25</strain>
    </source>
</reference>
<keyword evidence="1" id="KW-0175">Coiled coil</keyword>
<evidence type="ECO:0000256" key="1">
    <source>
        <dbReference type="SAM" id="Coils"/>
    </source>
</evidence>
<organism evidence="3 4">
    <name type="scientific">Lutispora saccharofermentans</name>
    <dbReference type="NCBI Taxonomy" id="3024236"/>
    <lineage>
        <taxon>Bacteria</taxon>
        <taxon>Bacillati</taxon>
        <taxon>Bacillota</taxon>
        <taxon>Clostridia</taxon>
        <taxon>Lutisporales</taxon>
        <taxon>Lutisporaceae</taxon>
        <taxon>Lutispora</taxon>
    </lineage>
</organism>
<dbReference type="Proteomes" id="UP001651880">
    <property type="component" value="Unassembled WGS sequence"/>
</dbReference>
<sequence>MKKIICGILCAALIFANTAVYAGIPKFRYSFEEAAKMAIENAPNYRGMDSTIDKASDAYDVQEKVTPKEIRYTGNFKTFVDKQVDSQIKLENAYTSYQSAVLSKENIKRDIILNLRRIVIGVQKAEMAYSETDIGKRNKQNELELLEIRYENGLISRNDYNDSKRKIKDELKAFDDDGEKAVDLAYRQLNTLLGREDEKDIEVKLDDTVIPLDKLDLAQIKKDIIKKDTDLNAKYEQRRLTDYKYGLMKERYDKYELDKFTDTMRNDMEEMYEEAKRDYEVADKAYENAIDRFEKSFNDMIEDIEDLYEDIEDAKEKIAEEKENRSLYDLKYDSGRMSKLEYDALGDKITLLEHELKKLELDLNMKYAELLIYSDLKKVVKE</sequence>
<feature type="coiled-coil region" evidence="1">
    <location>
        <begin position="265"/>
        <end position="369"/>
    </location>
</feature>
<keyword evidence="2" id="KW-0732">Signal</keyword>
<proteinExistence type="predicted"/>
<dbReference type="Gene3D" id="1.20.1600.10">
    <property type="entry name" value="Outer membrane efflux proteins (OEP)"/>
    <property type="match status" value="1"/>
</dbReference>
<feature type="signal peptide" evidence="2">
    <location>
        <begin position="1"/>
        <end position="22"/>
    </location>
</feature>
<evidence type="ECO:0000256" key="2">
    <source>
        <dbReference type="SAM" id="SignalP"/>
    </source>
</evidence>
<protein>
    <submittedName>
        <fullName evidence="3">TolC family protein</fullName>
    </submittedName>
</protein>
<dbReference type="SUPFAM" id="SSF56954">
    <property type="entry name" value="Outer membrane efflux proteins (OEP)"/>
    <property type="match status" value="1"/>
</dbReference>
<dbReference type="RefSeq" id="WP_255226942.1">
    <property type="nucleotide sequence ID" value="NZ_JAJEKE010000005.1"/>
</dbReference>
<evidence type="ECO:0000313" key="4">
    <source>
        <dbReference type="Proteomes" id="UP001651880"/>
    </source>
</evidence>
<evidence type="ECO:0000313" key="3">
    <source>
        <dbReference type="EMBL" id="MCQ1529423.1"/>
    </source>
</evidence>
<dbReference type="EMBL" id="JAJEKE010000005">
    <property type="protein sequence ID" value="MCQ1529423.1"/>
    <property type="molecule type" value="Genomic_DNA"/>
</dbReference>
<accession>A0ABT1NDV7</accession>